<dbReference type="AlphaFoldDB" id="A0A9Q1KA32"/>
<comment type="caution">
    <text evidence="2">The sequence shown here is derived from an EMBL/GenBank/DDBJ whole genome shotgun (WGS) entry which is preliminary data.</text>
</comment>
<dbReference type="PANTHER" id="PTHR47290:SF4">
    <property type="entry name" value="RING FINGER PROTEIN"/>
    <property type="match status" value="1"/>
</dbReference>
<evidence type="ECO:0000313" key="2">
    <source>
        <dbReference type="EMBL" id="KAJ8439098.1"/>
    </source>
</evidence>
<evidence type="ECO:0000256" key="1">
    <source>
        <dbReference type="SAM" id="MobiDB-lite"/>
    </source>
</evidence>
<gene>
    <name evidence="2" type="ORF">Cgig2_027024</name>
</gene>
<protein>
    <submittedName>
        <fullName evidence="2">Uncharacterized protein</fullName>
    </submittedName>
</protein>
<dbReference type="Proteomes" id="UP001153076">
    <property type="component" value="Unassembled WGS sequence"/>
</dbReference>
<keyword evidence="3" id="KW-1185">Reference proteome</keyword>
<sequence>MVSAQNLISDASTHKYTATFSCYGDGGTGSNVGLPADALMTAPSLPSDAYGFALTYPNTNGAATNNNSEHDNNNKVLGRSGDNRSILSLGAGNSIIGCNYHRDWHHNHNKCAIMAESEGEGEHQLVVVQGQCSSRTCNSINGGLSSSSNKPTRDEHQRGGEGREEEEEGSWLQLGIGSRGDQHNQDESTAENMASGNSSIRTAGSTGLLRLDLNLGGGGGVYSDVPLPGRHPPTPNSGAQNQNQNQPAWGFIRGNHQYPMAMAARPASSNSSPSPPALLLMAPPPPNLLLGPHHHHAHAHADTNSTLIRVIDPPPRTPHSGIWFMLLASHPQAKEPFLPQLPKRFLRIKDGRMTVRLVMKYVANKLGLDSESEVTN</sequence>
<dbReference type="OrthoDB" id="1932457at2759"/>
<feature type="compositionally biased region" description="Low complexity" evidence="1">
    <location>
        <begin position="139"/>
        <end position="149"/>
    </location>
</feature>
<feature type="compositionally biased region" description="Polar residues" evidence="1">
    <location>
        <begin position="190"/>
        <end position="201"/>
    </location>
</feature>
<dbReference type="EMBL" id="JAKOGI010000229">
    <property type="protein sequence ID" value="KAJ8439098.1"/>
    <property type="molecule type" value="Genomic_DNA"/>
</dbReference>
<reference evidence="2" key="1">
    <citation type="submission" date="2022-04" db="EMBL/GenBank/DDBJ databases">
        <title>Carnegiea gigantea Genome sequencing and assembly v2.</title>
        <authorList>
            <person name="Copetti D."/>
            <person name="Sanderson M.J."/>
            <person name="Burquez A."/>
            <person name="Wojciechowski M.F."/>
        </authorList>
    </citation>
    <scope>NUCLEOTIDE SEQUENCE</scope>
    <source>
        <strain evidence="2">SGP5-SGP5p</strain>
        <tissue evidence="2">Aerial part</tissue>
    </source>
</reference>
<evidence type="ECO:0000313" key="3">
    <source>
        <dbReference type="Proteomes" id="UP001153076"/>
    </source>
</evidence>
<organism evidence="2 3">
    <name type="scientific">Carnegiea gigantea</name>
    <dbReference type="NCBI Taxonomy" id="171969"/>
    <lineage>
        <taxon>Eukaryota</taxon>
        <taxon>Viridiplantae</taxon>
        <taxon>Streptophyta</taxon>
        <taxon>Embryophyta</taxon>
        <taxon>Tracheophyta</taxon>
        <taxon>Spermatophyta</taxon>
        <taxon>Magnoliopsida</taxon>
        <taxon>eudicotyledons</taxon>
        <taxon>Gunneridae</taxon>
        <taxon>Pentapetalae</taxon>
        <taxon>Caryophyllales</taxon>
        <taxon>Cactineae</taxon>
        <taxon>Cactaceae</taxon>
        <taxon>Cactoideae</taxon>
        <taxon>Echinocereeae</taxon>
        <taxon>Carnegiea</taxon>
    </lineage>
</organism>
<feature type="region of interest" description="Disordered" evidence="1">
    <location>
        <begin position="139"/>
        <end position="201"/>
    </location>
</feature>
<dbReference type="PANTHER" id="PTHR47290">
    <property type="entry name" value="RING FINGER PROTEIN"/>
    <property type="match status" value="1"/>
</dbReference>
<feature type="region of interest" description="Disordered" evidence="1">
    <location>
        <begin position="222"/>
        <end position="244"/>
    </location>
</feature>
<accession>A0A9Q1KA32</accession>
<proteinExistence type="predicted"/>
<feature type="compositionally biased region" description="Basic and acidic residues" evidence="1">
    <location>
        <begin position="151"/>
        <end position="162"/>
    </location>
</feature>
<dbReference type="InterPro" id="IPR044171">
    <property type="entry name" value="LAX2-like"/>
</dbReference>
<name>A0A9Q1KA32_9CARY</name>